<protein>
    <submittedName>
        <fullName evidence="1">Uncharacterized protein</fullName>
    </submittedName>
</protein>
<reference evidence="2" key="1">
    <citation type="journal article" date="2019" name="Nat. Commun.">
        <title>The genome of broomcorn millet.</title>
        <authorList>
            <person name="Zou C."/>
            <person name="Miki D."/>
            <person name="Li D."/>
            <person name="Tang Q."/>
            <person name="Xiao L."/>
            <person name="Rajput S."/>
            <person name="Deng P."/>
            <person name="Jia W."/>
            <person name="Huang R."/>
            <person name="Zhang M."/>
            <person name="Sun Y."/>
            <person name="Hu J."/>
            <person name="Fu X."/>
            <person name="Schnable P.S."/>
            <person name="Li F."/>
            <person name="Zhang H."/>
            <person name="Feng B."/>
            <person name="Zhu X."/>
            <person name="Liu R."/>
            <person name="Schnable J.C."/>
            <person name="Zhu J.-K."/>
            <person name="Zhang H."/>
        </authorList>
    </citation>
    <scope>NUCLEOTIDE SEQUENCE [LARGE SCALE GENOMIC DNA]</scope>
</reference>
<comment type="caution">
    <text evidence="1">The sequence shown here is derived from an EMBL/GenBank/DDBJ whole genome shotgun (WGS) entry which is preliminary data.</text>
</comment>
<organism evidence="1 2">
    <name type="scientific">Panicum miliaceum</name>
    <name type="common">Proso millet</name>
    <name type="synonym">Broomcorn millet</name>
    <dbReference type="NCBI Taxonomy" id="4540"/>
    <lineage>
        <taxon>Eukaryota</taxon>
        <taxon>Viridiplantae</taxon>
        <taxon>Streptophyta</taxon>
        <taxon>Embryophyta</taxon>
        <taxon>Tracheophyta</taxon>
        <taxon>Spermatophyta</taxon>
        <taxon>Magnoliopsida</taxon>
        <taxon>Liliopsida</taxon>
        <taxon>Poales</taxon>
        <taxon>Poaceae</taxon>
        <taxon>PACMAD clade</taxon>
        <taxon>Panicoideae</taxon>
        <taxon>Panicodae</taxon>
        <taxon>Paniceae</taxon>
        <taxon>Panicinae</taxon>
        <taxon>Panicum</taxon>
        <taxon>Panicum sect. Panicum</taxon>
    </lineage>
</organism>
<dbReference type="EMBL" id="PQIB02000015">
    <property type="protein sequence ID" value="RLM64495.1"/>
    <property type="molecule type" value="Genomic_DNA"/>
</dbReference>
<dbReference type="AlphaFoldDB" id="A0A3L6PS52"/>
<name>A0A3L6PS52_PANMI</name>
<evidence type="ECO:0000313" key="1">
    <source>
        <dbReference type="EMBL" id="RLM64495.1"/>
    </source>
</evidence>
<proteinExistence type="predicted"/>
<keyword evidence="2" id="KW-1185">Reference proteome</keyword>
<sequence length="54" mass="6656">MAADNGNQETLFKLTTWVEEWRFFLQQENKIRWNRYDYLSRFPSMIFNASIDFS</sequence>
<evidence type="ECO:0000313" key="2">
    <source>
        <dbReference type="Proteomes" id="UP000275267"/>
    </source>
</evidence>
<accession>A0A3L6PS52</accession>
<dbReference type="Proteomes" id="UP000275267">
    <property type="component" value="Unassembled WGS sequence"/>
</dbReference>
<gene>
    <name evidence="1" type="ORF">C2845_PM16G02450</name>
</gene>